<feature type="transmembrane region" description="Helical" evidence="1">
    <location>
        <begin position="50"/>
        <end position="71"/>
    </location>
</feature>
<comment type="caution">
    <text evidence="2">The sequence shown here is derived from an EMBL/GenBank/DDBJ whole genome shotgun (WGS) entry which is preliminary data.</text>
</comment>
<protein>
    <recommendedName>
        <fullName evidence="4">ABC-type transport system involved in multi-copper enzyme maturation permease subunit</fullName>
    </recommendedName>
</protein>
<reference evidence="2 3" key="1">
    <citation type="submission" date="2019-06" db="EMBL/GenBank/DDBJ databases">
        <title>Sequencing the genomes of 1000 actinobacteria strains.</title>
        <authorList>
            <person name="Klenk H.-P."/>
        </authorList>
    </citation>
    <scope>NUCLEOTIDE SEQUENCE [LARGE SCALE GENOMIC DNA]</scope>
    <source>
        <strain evidence="2 3">DSM 45456</strain>
    </source>
</reference>
<evidence type="ECO:0000313" key="3">
    <source>
        <dbReference type="Proteomes" id="UP000316628"/>
    </source>
</evidence>
<feature type="transmembrane region" description="Helical" evidence="1">
    <location>
        <begin position="234"/>
        <end position="254"/>
    </location>
</feature>
<evidence type="ECO:0000256" key="1">
    <source>
        <dbReference type="SAM" id="Phobius"/>
    </source>
</evidence>
<name>A0A543JIQ2_9PSEU</name>
<gene>
    <name evidence="2" type="ORF">FHX81_5105</name>
</gene>
<dbReference type="EMBL" id="VFPP01000001">
    <property type="protein sequence ID" value="TQM82695.1"/>
    <property type="molecule type" value="Genomic_DNA"/>
</dbReference>
<evidence type="ECO:0008006" key="4">
    <source>
        <dbReference type="Google" id="ProtNLM"/>
    </source>
</evidence>
<feature type="transmembrane region" description="Helical" evidence="1">
    <location>
        <begin position="129"/>
        <end position="151"/>
    </location>
</feature>
<organism evidence="2 3">
    <name type="scientific">Saccharothrix saharensis</name>
    <dbReference type="NCBI Taxonomy" id="571190"/>
    <lineage>
        <taxon>Bacteria</taxon>
        <taxon>Bacillati</taxon>
        <taxon>Actinomycetota</taxon>
        <taxon>Actinomycetes</taxon>
        <taxon>Pseudonocardiales</taxon>
        <taxon>Pseudonocardiaceae</taxon>
        <taxon>Saccharothrix</taxon>
    </lineage>
</organism>
<accession>A0A543JIQ2</accession>
<keyword evidence="1" id="KW-0472">Membrane</keyword>
<dbReference type="OrthoDB" id="3416461at2"/>
<evidence type="ECO:0000313" key="2">
    <source>
        <dbReference type="EMBL" id="TQM82695.1"/>
    </source>
</evidence>
<dbReference type="RefSeq" id="WP_141980469.1">
    <property type="nucleotide sequence ID" value="NZ_VFPP01000001.1"/>
</dbReference>
<dbReference type="Proteomes" id="UP000316628">
    <property type="component" value="Unassembled WGS sequence"/>
</dbReference>
<keyword evidence="1" id="KW-1133">Transmembrane helix</keyword>
<feature type="transmembrane region" description="Helical" evidence="1">
    <location>
        <begin position="12"/>
        <end position="30"/>
    </location>
</feature>
<feature type="transmembrane region" description="Helical" evidence="1">
    <location>
        <begin position="208"/>
        <end position="227"/>
    </location>
</feature>
<feature type="transmembrane region" description="Helical" evidence="1">
    <location>
        <begin position="163"/>
        <end position="188"/>
    </location>
</feature>
<keyword evidence="1" id="KW-0812">Transmembrane</keyword>
<feature type="transmembrane region" description="Helical" evidence="1">
    <location>
        <begin position="92"/>
        <end position="117"/>
    </location>
</feature>
<keyword evidence="3" id="KW-1185">Reference proteome</keyword>
<proteinExistence type="predicted"/>
<dbReference type="AlphaFoldDB" id="A0A543JIQ2"/>
<sequence>MRVFRIELRRTAALVVGALVVLVVVGMLSWGPSTKNSAAWTRQWTTLAEWVRFMLMIAWPLALGGGALQGLRDRRSGVEELFGSTPRPRAQRVGVTVGALAASLAGAYAVVLVVGGVQVASSTDYFHLGWLPATLVGVVALVGAGALGMGLGRLVPSPLTPPLLAAGGLALMTLGLGPTGADVSRWALLLPSLPMPVSVYSSVRASVSAAQLVWFAGVAATGFLLVASRRRWPGLLPVLVAGAVALPLMPATAVTRDDAAAELLCAEGLCLTRAHEHERATLAGPAREALRLLGKLPAPPTSVREVAAAVRGNPERGPEPTEAVWVNLDDFTYFRREAPTAEQLTAYLVAGAGTRTCYADRIPRDVSREVAARTVMTAWLTGRVEPLPTFRLWLGEEIDALTAQGWDRLRALPEDVQAARVQSAREVQAACSGDALTTLTGGTT</sequence>